<dbReference type="EMBL" id="KR029587">
    <property type="protein sequence ID" value="AKH46822.1"/>
    <property type="molecule type" value="Genomic_DNA"/>
</dbReference>
<name>A0A0F7L5L9_9VIRU</name>
<organism evidence="2">
    <name type="scientific">uncultured marine virus</name>
    <dbReference type="NCBI Taxonomy" id="186617"/>
    <lineage>
        <taxon>Viruses</taxon>
        <taxon>environmental samples</taxon>
    </lineage>
</organism>
<sequence length="75" mass="8271">MSSSSGCLNAHRIPAKARPASTKADRITQASHARPSLLSIDAPDPIGHRKPRRSDYTRQHYAHRVQNIGYSISHA</sequence>
<accession>A0A0F7L5L9</accession>
<protein>
    <submittedName>
        <fullName evidence="2">Uncharacterized protein</fullName>
    </submittedName>
</protein>
<evidence type="ECO:0000313" key="2">
    <source>
        <dbReference type="EMBL" id="AKH46822.1"/>
    </source>
</evidence>
<proteinExistence type="predicted"/>
<reference evidence="2" key="1">
    <citation type="journal article" date="2015" name="Front. Microbiol.">
        <title>Combining genomic sequencing methods to explore viral diversity and reveal potential virus-host interactions.</title>
        <authorList>
            <person name="Chow C.E."/>
            <person name="Winget D.M."/>
            <person name="White R.A.III."/>
            <person name="Hallam S.J."/>
            <person name="Suttle C.A."/>
        </authorList>
    </citation>
    <scope>NUCLEOTIDE SEQUENCE</scope>
    <source>
        <strain evidence="2">Anoxic2_3</strain>
    </source>
</reference>
<feature type="region of interest" description="Disordered" evidence="1">
    <location>
        <begin position="1"/>
        <end position="57"/>
    </location>
</feature>
<reference evidence="2" key="2">
    <citation type="submission" date="2015-03" db="EMBL/GenBank/DDBJ databases">
        <authorList>
            <person name="Chow C.-E.T."/>
            <person name="Winget D.M."/>
            <person name="White R.A.III."/>
            <person name="Hallam S.J."/>
            <person name="Suttle C.A."/>
        </authorList>
    </citation>
    <scope>NUCLEOTIDE SEQUENCE</scope>
    <source>
        <strain evidence="2">Anoxic2_3</strain>
    </source>
</reference>
<evidence type="ECO:0000256" key="1">
    <source>
        <dbReference type="SAM" id="MobiDB-lite"/>
    </source>
</evidence>